<accession>A0A6F9D7J4</accession>
<sequence length="632" mass="72004">MGIRGLTGFVNDRQRFLLKRSKVVDQYLIVDGKALLHFLYHENSLDVRFGGSYMQFRQIVEEFLKRLQTCKIKPIVVFDGGCSKHKQNTKLSRQQDNVQLACNIIQSHSKEEAQCNRLLPPMTGLVLCQTLSDLKIPFVYSDTDADRDIVALANLLGASVLSNDSDFYVLDVIHGYLPLSHFNWKEVFHDETQGQYMHGLRYHRKALLSTYKLDRAMPAFLSILLGSDWLPRDTFSVFLSQITQSGPSSKKCGELLSWLSKQKDTEVVVEKIMRRIANSQREAGLERVRWCLSFYNTLPKNEKLLQRVKEQCDTPMHLNTAFKEGTTDAGWHNNEQCDGKGHTRSSELNELIAKEDLPTFVASVVTNNGKVPLPVFLSKPYKPSAHAQCTKARRALYRMLQIRNILQNDVTVVEFDRVGVDYHQSAVLKSTDLRLSPCPCYAITSSFDDVTDEWRRQYLLESLLGCKTESLELHVAFGHTINNLRKIDEKFSARFEVMWMSTVAWMRAGLPLALAISLILVLVYGVLENANSSDLLLSALDANDSDDFSHVDTLSQWQCWMQIAIALNCLLGFPMCRTTFGVFDCSSVAAIYNQVNSWRRNRLISEVDRRLALLPRTRKIVQLLIGAIEQQM</sequence>
<dbReference type="InterPro" id="IPR026832">
    <property type="entry name" value="Asteroid"/>
</dbReference>
<dbReference type="PANTHER" id="PTHR15665">
    <property type="entry name" value="ASTEROID PROTEIN"/>
    <property type="match status" value="1"/>
</dbReference>
<evidence type="ECO:0000313" key="4">
    <source>
        <dbReference type="EMBL" id="CAB3223848.1"/>
    </source>
</evidence>
<dbReference type="SUPFAM" id="SSF88723">
    <property type="entry name" value="PIN domain-like"/>
    <property type="match status" value="1"/>
</dbReference>
<name>A0A6F9D7J4_9ASCI</name>
<dbReference type="PANTHER" id="PTHR15665:SF1">
    <property type="entry name" value="PROTEIN ASTEROID HOMOLOG 1"/>
    <property type="match status" value="1"/>
</dbReference>
<comment type="similarity">
    <text evidence="1">Belongs to the asteroid family.</text>
</comment>
<proteinExistence type="evidence at transcript level"/>
<dbReference type="InterPro" id="IPR029060">
    <property type="entry name" value="PIN-like_dom_sf"/>
</dbReference>
<dbReference type="Gene3D" id="3.40.50.1010">
    <property type="entry name" value="5'-nuclease"/>
    <property type="match status" value="1"/>
</dbReference>
<organism evidence="4">
    <name type="scientific">Phallusia mammillata</name>
    <dbReference type="NCBI Taxonomy" id="59560"/>
    <lineage>
        <taxon>Eukaryota</taxon>
        <taxon>Metazoa</taxon>
        <taxon>Chordata</taxon>
        <taxon>Tunicata</taxon>
        <taxon>Ascidiacea</taxon>
        <taxon>Phlebobranchia</taxon>
        <taxon>Ascidiidae</taxon>
        <taxon>Phallusia</taxon>
    </lineage>
</organism>
<keyword evidence="2" id="KW-1133">Transmembrane helix</keyword>
<feature type="transmembrane region" description="Helical" evidence="2">
    <location>
        <begin position="504"/>
        <end position="527"/>
    </location>
</feature>
<dbReference type="GO" id="GO:0004518">
    <property type="term" value="F:nuclease activity"/>
    <property type="evidence" value="ECO:0007669"/>
    <property type="project" value="InterPro"/>
</dbReference>
<dbReference type="AlphaFoldDB" id="A0A6F9D7J4"/>
<evidence type="ECO:0000256" key="2">
    <source>
        <dbReference type="SAM" id="Phobius"/>
    </source>
</evidence>
<evidence type="ECO:0000259" key="3">
    <source>
        <dbReference type="Pfam" id="PF00752"/>
    </source>
</evidence>
<keyword evidence="2" id="KW-0472">Membrane</keyword>
<protein>
    <submittedName>
        <fullName evidence="4">Protein asteroid homolog 1</fullName>
    </submittedName>
</protein>
<feature type="domain" description="XPG N-terminal" evidence="3">
    <location>
        <begin position="1"/>
        <end position="96"/>
    </location>
</feature>
<dbReference type="EMBL" id="LR783124">
    <property type="protein sequence ID" value="CAB3223848.1"/>
    <property type="molecule type" value="mRNA"/>
</dbReference>
<keyword evidence="2" id="KW-0812">Transmembrane</keyword>
<dbReference type="Pfam" id="PF00752">
    <property type="entry name" value="XPG_N"/>
    <property type="match status" value="1"/>
</dbReference>
<gene>
    <name evidence="4" type="primary">Aste1</name>
</gene>
<evidence type="ECO:0000256" key="1">
    <source>
        <dbReference type="ARBA" id="ARBA00007398"/>
    </source>
</evidence>
<dbReference type="InterPro" id="IPR006085">
    <property type="entry name" value="XPG_DNA_repair_N"/>
</dbReference>
<reference evidence="4" key="1">
    <citation type="submission" date="2020-04" db="EMBL/GenBank/DDBJ databases">
        <authorList>
            <person name="Neveu A P."/>
        </authorList>
    </citation>
    <scope>NUCLEOTIDE SEQUENCE</scope>
    <source>
        <tissue evidence="4">Whole embryo</tissue>
    </source>
</reference>